<proteinExistence type="predicted"/>
<dbReference type="STRING" id="634771.SAMN04488128_10642"/>
<sequence length="92" mass="10196">MSYYSLASGFLSDKYRTEANITKSSARGRKALSNLNDRGRRILAALDTVASRYDSRPIAGIILFQILMKKPVKLLGHYNKSGGFFIKNPGVV</sequence>
<name>A0A1T4TR31_9BACT</name>
<gene>
    <name evidence="1" type="ORF">SAMN04488128_10642</name>
</gene>
<dbReference type="AlphaFoldDB" id="A0A1T4TR31"/>
<evidence type="ECO:0000313" key="1">
    <source>
        <dbReference type="EMBL" id="SKA42877.1"/>
    </source>
</evidence>
<accession>A0A1T4TR31</accession>
<dbReference type="Proteomes" id="UP000190367">
    <property type="component" value="Unassembled WGS sequence"/>
</dbReference>
<protein>
    <submittedName>
        <fullName evidence="1">Uncharacterized protein</fullName>
    </submittedName>
</protein>
<keyword evidence="2" id="KW-1185">Reference proteome</keyword>
<reference evidence="2" key="1">
    <citation type="submission" date="2017-02" db="EMBL/GenBank/DDBJ databases">
        <authorList>
            <person name="Varghese N."/>
            <person name="Submissions S."/>
        </authorList>
    </citation>
    <scope>NUCLEOTIDE SEQUENCE [LARGE SCALE GENOMIC DNA]</scope>
    <source>
        <strain evidence="2">DSM 22224</strain>
    </source>
</reference>
<evidence type="ECO:0000313" key="2">
    <source>
        <dbReference type="Proteomes" id="UP000190367"/>
    </source>
</evidence>
<dbReference type="EMBL" id="FUWZ01000006">
    <property type="protein sequence ID" value="SKA42877.1"/>
    <property type="molecule type" value="Genomic_DNA"/>
</dbReference>
<organism evidence="1 2">
    <name type="scientific">Chitinophaga eiseniae</name>
    <dbReference type="NCBI Taxonomy" id="634771"/>
    <lineage>
        <taxon>Bacteria</taxon>
        <taxon>Pseudomonadati</taxon>
        <taxon>Bacteroidota</taxon>
        <taxon>Chitinophagia</taxon>
        <taxon>Chitinophagales</taxon>
        <taxon>Chitinophagaceae</taxon>
        <taxon>Chitinophaga</taxon>
    </lineage>
</organism>